<dbReference type="EMBL" id="HG739093">
    <property type="protein sequence ID" value="CDP03151.1"/>
    <property type="molecule type" value="Genomic_DNA"/>
</dbReference>
<comment type="subcellular location">
    <subcellularLocation>
        <location evidence="1">Nucleus</location>
    </subcellularLocation>
</comment>
<evidence type="ECO:0000256" key="5">
    <source>
        <dbReference type="SAM" id="MobiDB-lite"/>
    </source>
</evidence>
<dbReference type="Gramene" id="CDP03151">
    <property type="protein sequence ID" value="CDP03151"/>
    <property type="gene ID" value="GSCOC_T00041648001"/>
</dbReference>
<keyword evidence="3" id="KW-0804">Transcription</keyword>
<dbReference type="InterPro" id="IPR011598">
    <property type="entry name" value="bHLH_dom"/>
</dbReference>
<dbReference type="PANTHER" id="PTHR46665">
    <property type="entry name" value="TRANSCRIPTION FACTOR BHLH041-RELATED-RELATED"/>
    <property type="match status" value="1"/>
</dbReference>
<proteinExistence type="predicted"/>
<accession>A0A068U3S1</accession>
<dbReference type="SUPFAM" id="SSF47459">
    <property type="entry name" value="HLH, helix-loop-helix DNA-binding domain"/>
    <property type="match status" value="1"/>
</dbReference>
<name>A0A068U3S1_COFCA</name>
<dbReference type="Pfam" id="PF23133">
    <property type="entry name" value="DUF7050"/>
    <property type="match status" value="1"/>
</dbReference>
<dbReference type="GO" id="GO:0046983">
    <property type="term" value="F:protein dimerization activity"/>
    <property type="evidence" value="ECO:0007669"/>
    <property type="project" value="InterPro"/>
</dbReference>
<dbReference type="OrthoDB" id="5778525at2759"/>
<feature type="domain" description="BHLH" evidence="6">
    <location>
        <begin position="356"/>
        <end position="405"/>
    </location>
</feature>
<dbReference type="Pfam" id="PF00010">
    <property type="entry name" value="HLH"/>
    <property type="match status" value="1"/>
</dbReference>
<evidence type="ECO:0000256" key="2">
    <source>
        <dbReference type="ARBA" id="ARBA00023015"/>
    </source>
</evidence>
<dbReference type="OMA" id="TAIFMGC"/>
<evidence type="ECO:0000259" key="6">
    <source>
        <dbReference type="PROSITE" id="PS50888"/>
    </source>
</evidence>
<dbReference type="SMART" id="SM00353">
    <property type="entry name" value="HLH"/>
    <property type="match status" value="1"/>
</dbReference>
<dbReference type="InterPro" id="IPR045239">
    <property type="entry name" value="bHLH95_bHLH"/>
</dbReference>
<dbReference type="PROSITE" id="PS50888">
    <property type="entry name" value="BHLH"/>
    <property type="match status" value="1"/>
</dbReference>
<keyword evidence="4" id="KW-0539">Nucleus</keyword>
<dbReference type="AlphaFoldDB" id="A0A068U3S1"/>
<keyword evidence="8" id="KW-1185">Reference proteome</keyword>
<dbReference type="CDD" id="cd11393">
    <property type="entry name" value="bHLH_AtbHLH_like"/>
    <property type="match status" value="1"/>
</dbReference>
<evidence type="ECO:0000256" key="1">
    <source>
        <dbReference type="ARBA" id="ARBA00004123"/>
    </source>
</evidence>
<dbReference type="InParanoid" id="A0A068U3S1"/>
<dbReference type="InterPro" id="IPR044658">
    <property type="entry name" value="bHLH92/bHLH041-like"/>
</dbReference>
<dbReference type="InterPro" id="IPR036638">
    <property type="entry name" value="HLH_DNA-bd_sf"/>
</dbReference>
<reference evidence="8" key="1">
    <citation type="journal article" date="2014" name="Science">
        <title>The coffee genome provides insight into the convergent evolution of caffeine biosynthesis.</title>
        <authorList>
            <person name="Denoeud F."/>
            <person name="Carretero-Paulet L."/>
            <person name="Dereeper A."/>
            <person name="Droc G."/>
            <person name="Guyot R."/>
            <person name="Pietrella M."/>
            <person name="Zheng C."/>
            <person name="Alberti A."/>
            <person name="Anthony F."/>
            <person name="Aprea G."/>
            <person name="Aury J.M."/>
            <person name="Bento P."/>
            <person name="Bernard M."/>
            <person name="Bocs S."/>
            <person name="Campa C."/>
            <person name="Cenci A."/>
            <person name="Combes M.C."/>
            <person name="Crouzillat D."/>
            <person name="Da Silva C."/>
            <person name="Daddiego L."/>
            <person name="De Bellis F."/>
            <person name="Dussert S."/>
            <person name="Garsmeur O."/>
            <person name="Gayraud T."/>
            <person name="Guignon V."/>
            <person name="Jahn K."/>
            <person name="Jamilloux V."/>
            <person name="Joet T."/>
            <person name="Labadie K."/>
            <person name="Lan T."/>
            <person name="Leclercq J."/>
            <person name="Lepelley M."/>
            <person name="Leroy T."/>
            <person name="Li L.T."/>
            <person name="Librado P."/>
            <person name="Lopez L."/>
            <person name="Munoz A."/>
            <person name="Noel B."/>
            <person name="Pallavicini A."/>
            <person name="Perrotta G."/>
            <person name="Poncet V."/>
            <person name="Pot D."/>
            <person name="Priyono X."/>
            <person name="Rigoreau M."/>
            <person name="Rouard M."/>
            <person name="Rozas J."/>
            <person name="Tranchant-Dubreuil C."/>
            <person name="VanBuren R."/>
            <person name="Zhang Q."/>
            <person name="Andrade A.C."/>
            <person name="Argout X."/>
            <person name="Bertrand B."/>
            <person name="de Kochko A."/>
            <person name="Graziosi G."/>
            <person name="Henry R.J."/>
            <person name="Jayarama X."/>
            <person name="Ming R."/>
            <person name="Nagai C."/>
            <person name="Rounsley S."/>
            <person name="Sankoff D."/>
            <person name="Giuliano G."/>
            <person name="Albert V.A."/>
            <person name="Wincker P."/>
            <person name="Lashermes P."/>
        </authorList>
    </citation>
    <scope>NUCLEOTIDE SEQUENCE [LARGE SCALE GENOMIC DNA]</scope>
    <source>
        <strain evidence="8">cv. DH200-94</strain>
    </source>
</reference>
<dbReference type="Gene3D" id="4.10.280.10">
    <property type="entry name" value="Helix-loop-helix DNA-binding domain"/>
    <property type="match status" value="1"/>
</dbReference>
<dbReference type="FunCoup" id="A0A068U3S1">
    <property type="interactions" value="74"/>
</dbReference>
<evidence type="ECO:0000256" key="3">
    <source>
        <dbReference type="ARBA" id="ARBA00023163"/>
    </source>
</evidence>
<protein>
    <recommendedName>
        <fullName evidence="6">BHLH domain-containing protein</fullName>
    </recommendedName>
</protein>
<feature type="compositionally biased region" description="Low complexity" evidence="5">
    <location>
        <begin position="186"/>
        <end position="195"/>
    </location>
</feature>
<keyword evidence="2" id="KW-0805">Transcription regulation</keyword>
<evidence type="ECO:0000256" key="4">
    <source>
        <dbReference type="ARBA" id="ARBA00023242"/>
    </source>
</evidence>
<dbReference type="InterPro" id="IPR055478">
    <property type="entry name" value="DUF7050"/>
</dbReference>
<feature type="region of interest" description="Disordered" evidence="5">
    <location>
        <begin position="164"/>
        <end position="195"/>
    </location>
</feature>
<gene>
    <name evidence="7" type="ORF">GSCOC_T00041648001</name>
</gene>
<dbReference type="InterPro" id="IPR055477">
    <property type="entry name" value="DUF7049"/>
</dbReference>
<feature type="compositionally biased region" description="Polar residues" evidence="5">
    <location>
        <begin position="165"/>
        <end position="185"/>
    </location>
</feature>
<evidence type="ECO:0000313" key="7">
    <source>
        <dbReference type="EMBL" id="CDP03151.1"/>
    </source>
</evidence>
<dbReference type="GO" id="GO:0005634">
    <property type="term" value="C:nucleus"/>
    <property type="evidence" value="ECO:0007669"/>
    <property type="project" value="UniProtKB-SubCell"/>
</dbReference>
<organism evidence="7 8">
    <name type="scientific">Coffea canephora</name>
    <name type="common">Robusta coffee</name>
    <dbReference type="NCBI Taxonomy" id="49390"/>
    <lineage>
        <taxon>Eukaryota</taxon>
        <taxon>Viridiplantae</taxon>
        <taxon>Streptophyta</taxon>
        <taxon>Embryophyta</taxon>
        <taxon>Tracheophyta</taxon>
        <taxon>Spermatophyta</taxon>
        <taxon>Magnoliopsida</taxon>
        <taxon>eudicotyledons</taxon>
        <taxon>Gunneridae</taxon>
        <taxon>Pentapetalae</taxon>
        <taxon>asterids</taxon>
        <taxon>lamiids</taxon>
        <taxon>Gentianales</taxon>
        <taxon>Rubiaceae</taxon>
        <taxon>Ixoroideae</taxon>
        <taxon>Gardenieae complex</taxon>
        <taxon>Bertiereae - Coffeeae clade</taxon>
        <taxon>Coffeeae</taxon>
        <taxon>Coffea</taxon>
    </lineage>
</organism>
<dbReference type="PANTHER" id="PTHR46665:SF1">
    <property type="entry name" value="SPERMATOGENESIS- AND OOGENESIS-SPECIFIC BASIC HELIX-LOOP-HELIX-CONTAINING PROTEIN 1"/>
    <property type="match status" value="1"/>
</dbReference>
<sequence length="547" mass="61004">MDSVFSLGEGDRAIFLQNLVQSSGCTYICLWSYDPQPSICLRYRDGYYHERSNNQQPSTSSGSLAQRRFIEYGQSIIIVERSHIPGLAFLNNLPYMELQLADLRRMASTETQRLFYEEAGIKTAIFMGCNAGEIELGFSDGSQVNMGLEMRNLFPVDFSHPLLDPTTTRDQLPQQPSTTDQNRPASSSSSLRSLSYDSPEYSPLLFDMPATSYLVPEPQREAMIQQALGSAHRPVFSPTAASPHEQAIWALNQIRNIQLPTIESEDAAMTEAMIAVISSSASPSSSVQQPQQNFPPNYRVNGSHASAFRRYRPSLAPRPPTSSRIQGENVLKRSITFLRTLNSMRSQEQMPAGRTSSTLHHMISERRRREKLNESFQALRSLLPPGTKKDKASVLTSTREYLSSLKDQVAELSKRNHVLEAQLLPKMSAAVEETISGVSSVERVEVQIRDVGASTSASSSSSSSSRIVDLQVILRAEVSMVDLVVRLLEFLKIDQNVSLMSVEANTRMAEPTSVSNVVLMRLRIEEGEWDESAFQEAIRRVLNDLAQ</sequence>
<evidence type="ECO:0000313" key="8">
    <source>
        <dbReference type="Proteomes" id="UP000295252"/>
    </source>
</evidence>
<dbReference type="PhylomeDB" id="A0A068U3S1"/>
<dbReference type="Proteomes" id="UP000295252">
    <property type="component" value="Chromosome VIII"/>
</dbReference>
<dbReference type="Pfam" id="PF23132">
    <property type="entry name" value="DUF7049"/>
    <property type="match status" value="1"/>
</dbReference>
<dbReference type="STRING" id="49390.A0A068U3S1"/>